<keyword evidence="7" id="KW-0596">Phosphopantetheine</keyword>
<dbReference type="PROSITE" id="PS00455">
    <property type="entry name" value="AMP_BINDING"/>
    <property type="match status" value="1"/>
</dbReference>
<evidence type="ECO:0000256" key="9">
    <source>
        <dbReference type="ARBA" id="ARBA00022598"/>
    </source>
</evidence>
<evidence type="ECO:0000256" key="8">
    <source>
        <dbReference type="ARBA" id="ARBA00022553"/>
    </source>
</evidence>
<dbReference type="EMBL" id="CP018082">
    <property type="protein sequence ID" value="APE35370.1"/>
    <property type="molecule type" value="Genomic_DNA"/>
</dbReference>
<dbReference type="GO" id="GO:0031177">
    <property type="term" value="F:phosphopantetheine binding"/>
    <property type="evidence" value="ECO:0007669"/>
    <property type="project" value="InterPro"/>
</dbReference>
<dbReference type="OrthoDB" id="2472181at2"/>
<dbReference type="Proteomes" id="UP000183810">
    <property type="component" value="Chromosome"/>
</dbReference>
<evidence type="ECO:0000256" key="3">
    <source>
        <dbReference type="ARBA" id="ARBA00005102"/>
    </source>
</evidence>
<dbReference type="InterPro" id="IPR020845">
    <property type="entry name" value="AMP-binding_CS"/>
</dbReference>
<evidence type="ECO:0000256" key="11">
    <source>
        <dbReference type="ARBA" id="ARBA00033440"/>
    </source>
</evidence>
<dbReference type="PANTHER" id="PTHR45527">
    <property type="entry name" value="NONRIBOSOMAL PEPTIDE SYNTHETASE"/>
    <property type="match status" value="1"/>
</dbReference>
<dbReference type="PDB" id="9NIM">
    <property type="method" value="X-ray"/>
    <property type="resolution" value="1.44 A"/>
    <property type="chains" value="A=1136-1334"/>
</dbReference>
<dbReference type="Gene3D" id="3.40.630.30">
    <property type="match status" value="1"/>
</dbReference>
<dbReference type="Gene3D" id="3.30.559.30">
    <property type="entry name" value="Nonribosomal peptide synthetase, condensation domain"/>
    <property type="match status" value="1"/>
</dbReference>
<dbReference type="InterPro" id="IPR000873">
    <property type="entry name" value="AMP-dep_synth/lig_dom"/>
</dbReference>
<sequence>MVIARPEASVDIDIRAEVAAILGISPRSLALDTDLISQGLDSLRMMRLAGQWRKRGRDIDFARLATAPTIAAWSQLLRSGDSPELHGRTHDAAPEFDIEQPFPLAPMQHAYWIGRSHSLTYGGVAAHLYVEFDGRELDPEQFRTAVAALVARHPMLRLRVLPDGRQIIGQQTDVFELSDLSSETPQAAIEILERRRSEGTHRALPVEDGEMLRVELTQLPAGGSRVHLDVDMIAADAMSYRVLVDDLARLYRGEELPELGVTFPELSAQRAGRTARAEDIAWWQHKIADLPGPPELPVNQDRADWDAATVRLHHVIDAGDRRRLEEHAHRRGVTPAAAVAAVFAEAVGAYSGTPRFLLTVPLFDRDMAHADVDKVVGDFTSSLVVDVDLRTPATLAERAAQLRAAMHEAAAHGSFDGLEVLRELGRRRGEPVVSPVVFTSALGLGELFSQAVTDVLGEPSWIVSQGPQVLLDAQVTEVSGGLLLNWDVRASDLDLRTAQAMFAYYVRLLDLLIAGEWDGPAPDPVPDDVRAQRRATERSLRPAEVFDGTLHGHFLAVADRRGDAPAVITDARTWTHVEAADEARCIAGALHAAGVRSGDTVIVDLPKSGDQIIAVLGVLTAGATYVPVAPTQPRVRRARIATVATPAAVLTDRPDRWAESPNQVLDLATARLAPAVEPVQVSPDALAYILFTSGSTGQPKAVEVPHRAAVATLTDLTGRYGLGAEDRSLLVSSLEFDLSVFDIFGLLAVGGAVVVPDADGDTKVDDWSRLLRDGAVTVLNCVPSILGMLLDLAPLPESLRVVIMGGDKVPVSLLDRVGQQLPGCRVAGLGGTTETAIHSTICAAADVPAGAAFVPYGVPLDGVRCRSVDRTGRDRPDLVPGELWIGGAGVADGYRGDPERTADRFVDYDGVRWYRTGDMVRYLPGGILDFLGRADQMVKIRGYRVELGEVEAGLLTLDAVTAAVAWSDGKELCAAVTAARSNGTAIREALTEVLPPHMIPRTVTVLDELPLTSNGKYDRRAIGALVTAVERVETVAPRTPLESALATVLGELLSTRPIGVTDDFIALGGDSVLATAFVAQVRQWLDVPRLTVSDIFRRRTLAALAERLVELEGARTTQVAEIFLEVAQLSDEQVRAEVGDGARTYHFQSRGIDVDRDLKSVHRWLNHPKSHYWGMLNSSLGDVEKLIHDAAADQDPRFGMRIGYFEGERQFLFELYNPLTSDLAAPGTGYVYEAGDVGMHLLVSSSERRLPGFTGAVMLHIMRTAFFEVGARRVVVEPDVRNTDVQRLNAAVGFRVAGDIPVSGKTARLSYCTRDDFARVTDNGRTVVAGEAES</sequence>
<dbReference type="InterPro" id="IPR016181">
    <property type="entry name" value="Acyl_CoA_acyltransferase"/>
</dbReference>
<keyword evidence="14" id="KW-1185">Reference proteome</keyword>
<dbReference type="PANTHER" id="PTHR45527:SF10">
    <property type="entry name" value="PYOCHELIN SYNTHASE PCHF"/>
    <property type="match status" value="1"/>
</dbReference>
<evidence type="ECO:0000256" key="6">
    <source>
        <dbReference type="ARBA" id="ARBA00020586"/>
    </source>
</evidence>
<dbReference type="PROSITE" id="PS50075">
    <property type="entry name" value="CARRIER"/>
    <property type="match status" value="2"/>
</dbReference>
<dbReference type="FunFam" id="3.30.559.30:FF:000006">
    <property type="entry name" value="Yersiniabactin polyketide/non-ribosomal peptide synthetase"/>
    <property type="match status" value="1"/>
</dbReference>
<dbReference type="InterPro" id="IPR020806">
    <property type="entry name" value="PKS_PP-bd"/>
</dbReference>
<evidence type="ECO:0000256" key="7">
    <source>
        <dbReference type="ARBA" id="ARBA00022450"/>
    </source>
</evidence>
<protein>
    <recommendedName>
        <fullName evidence="6">Lysine N-acyltransferase MbtK</fullName>
    </recommendedName>
    <alternativeName>
        <fullName evidence="10">Mycobactin synthase protein K</fullName>
    </alternativeName>
    <alternativeName>
        <fullName evidence="11">Mycobactin synthetase protein B</fullName>
    </alternativeName>
    <alternativeName>
        <fullName evidence="5">Phenyloxazoline synthase MbtB</fullName>
    </alternativeName>
</protein>
<evidence type="ECO:0007829" key="15">
    <source>
        <dbReference type="PDB" id="9NIJ"/>
    </source>
</evidence>
<dbReference type="SUPFAM" id="SSF55729">
    <property type="entry name" value="Acyl-CoA N-acyltransferases (Nat)"/>
    <property type="match status" value="1"/>
</dbReference>
<evidence type="ECO:0000256" key="10">
    <source>
        <dbReference type="ARBA" id="ARBA00031122"/>
    </source>
</evidence>
<dbReference type="Pfam" id="PF00501">
    <property type="entry name" value="AMP-binding"/>
    <property type="match status" value="1"/>
</dbReference>
<dbReference type="InterPro" id="IPR009081">
    <property type="entry name" value="PP-bd_ACP"/>
</dbReference>
<dbReference type="GO" id="GO:0019290">
    <property type="term" value="P:siderophore biosynthetic process"/>
    <property type="evidence" value="ECO:0007669"/>
    <property type="project" value="InterPro"/>
</dbReference>
<reference evidence="13" key="1">
    <citation type="submission" date="2016-11" db="EMBL/GenBank/DDBJ databases">
        <authorList>
            <person name="Jaros S."/>
            <person name="Januszkiewicz K."/>
            <person name="Wedrychowicz H."/>
        </authorList>
    </citation>
    <scope>NUCLEOTIDE SEQUENCE [LARGE SCALE GENOMIC DNA]</scope>
    <source>
        <strain evidence="13">Y48</strain>
    </source>
</reference>
<dbReference type="Pfam" id="PF13193">
    <property type="entry name" value="AMP-binding_C"/>
    <property type="match status" value="1"/>
</dbReference>
<dbReference type="FunFam" id="3.30.559.10:FF:000023">
    <property type="entry name" value="Non-ribosomal peptide synthetase"/>
    <property type="match status" value="1"/>
</dbReference>
<dbReference type="GO" id="GO:0043041">
    <property type="term" value="P:amino acid activation for nonribosomal peptide biosynthetic process"/>
    <property type="evidence" value="ECO:0007669"/>
    <property type="project" value="TreeGrafter"/>
</dbReference>
<evidence type="ECO:0000313" key="13">
    <source>
        <dbReference type="EMBL" id="APE35370.1"/>
    </source>
</evidence>
<keyword evidence="15 16" id="KW-0002">3D-structure</keyword>
<reference evidence="15 16" key="2">
    <citation type="journal article" date="2025" name="ACS Chem. Biol.">
        <title>Identification and Characterization of the Biosynthesis of the Hybrid NRPS-NIS Siderophore Nocardichelin.</title>
        <authorList>
            <person name="Fisk M.B."/>
            <person name="Barrera Ramirez J."/>
            <person name="Merrick C.E."/>
            <person name="Wencewicz T.A."/>
            <person name="Gulick A.M."/>
        </authorList>
    </citation>
    <scope>X-RAY CRYSTALLOGRAPHY (1.44 ANGSTROMS) OF 1136-1334</scope>
</reference>
<dbReference type="SMART" id="SM01006">
    <property type="entry name" value="AlcB"/>
    <property type="match status" value="1"/>
</dbReference>
<dbReference type="PDB" id="9NIK">
    <property type="method" value="X-ray"/>
    <property type="resolution" value="1.44 A"/>
    <property type="chains" value="A=1136-1334"/>
</dbReference>
<dbReference type="KEGG" id="nsl:BOX37_17025"/>
<dbReference type="InterPro" id="IPR045851">
    <property type="entry name" value="AMP-bd_C_sf"/>
</dbReference>
<dbReference type="InterPro" id="IPR010071">
    <property type="entry name" value="AA_adenyl_dom"/>
</dbReference>
<evidence type="ECO:0000259" key="12">
    <source>
        <dbReference type="PROSITE" id="PS50075"/>
    </source>
</evidence>
<dbReference type="GO" id="GO:0008610">
    <property type="term" value="P:lipid biosynthetic process"/>
    <property type="evidence" value="ECO:0007669"/>
    <property type="project" value="UniProtKB-ARBA"/>
</dbReference>
<dbReference type="InterPro" id="IPR042099">
    <property type="entry name" value="ANL_N_sf"/>
</dbReference>
<comment type="pathway">
    <text evidence="3">Siderophore biosynthesis; mycobactin biosynthesis.</text>
</comment>
<dbReference type="InterPro" id="IPR019432">
    <property type="entry name" value="Acyltransferase_MbtK/IucB-like"/>
</dbReference>
<dbReference type="SMART" id="SM00823">
    <property type="entry name" value="PKS_PP"/>
    <property type="match status" value="1"/>
</dbReference>
<dbReference type="GO" id="GO:0016874">
    <property type="term" value="F:ligase activity"/>
    <property type="evidence" value="ECO:0007669"/>
    <property type="project" value="UniProtKB-KW"/>
</dbReference>
<dbReference type="InterPro" id="IPR025110">
    <property type="entry name" value="AMP-bd_C"/>
</dbReference>
<name>A0A1J0VTN6_9NOCA</name>
<dbReference type="PDB" id="9NIL">
    <property type="method" value="X-ray"/>
    <property type="resolution" value="1.44 A"/>
    <property type="chains" value="A=1136-1334"/>
</dbReference>
<dbReference type="Gene3D" id="3.30.300.30">
    <property type="match status" value="1"/>
</dbReference>
<evidence type="ECO:0000313" key="14">
    <source>
        <dbReference type="Proteomes" id="UP000183810"/>
    </source>
</evidence>
<dbReference type="InterPro" id="IPR023213">
    <property type="entry name" value="CAT-like_dom_sf"/>
</dbReference>
<evidence type="ECO:0000256" key="4">
    <source>
        <dbReference type="ARBA" id="ARBA00007380"/>
    </source>
</evidence>
<dbReference type="SUPFAM" id="SSF47336">
    <property type="entry name" value="ACP-like"/>
    <property type="match status" value="2"/>
</dbReference>
<accession>A0A1J0VTN6</accession>
<dbReference type="Gene3D" id="1.10.1200.10">
    <property type="entry name" value="ACP-like"/>
    <property type="match status" value="2"/>
</dbReference>
<dbReference type="SUPFAM" id="SSF56801">
    <property type="entry name" value="Acetyl-CoA synthetase-like"/>
    <property type="match status" value="1"/>
</dbReference>
<evidence type="ECO:0000256" key="5">
    <source>
        <dbReference type="ARBA" id="ARBA00016743"/>
    </source>
</evidence>
<evidence type="ECO:0007829" key="16">
    <source>
        <dbReference type="PDB" id="9NIK"/>
    </source>
</evidence>
<comment type="cofactor">
    <cofactor evidence="1">
        <name>pantetheine 4'-phosphate</name>
        <dbReference type="ChEBI" id="CHEBI:47942"/>
    </cofactor>
</comment>
<gene>
    <name evidence="13" type="ORF">BOX37_17025</name>
</gene>
<dbReference type="Pfam" id="PF13523">
    <property type="entry name" value="Acetyltransf_8"/>
    <property type="match status" value="1"/>
</dbReference>
<feature type="domain" description="Carrier" evidence="12">
    <location>
        <begin position="1036"/>
        <end position="1112"/>
    </location>
</feature>
<evidence type="ECO:0000256" key="1">
    <source>
        <dbReference type="ARBA" id="ARBA00001957"/>
    </source>
</evidence>
<dbReference type="CDD" id="cd19535">
    <property type="entry name" value="Cyc_NRPS"/>
    <property type="match status" value="1"/>
</dbReference>
<feature type="domain" description="Carrier" evidence="12">
    <location>
        <begin position="5"/>
        <end position="81"/>
    </location>
</feature>
<organism evidence="13 14">
    <name type="scientific">Nocardia mangyaensis</name>
    <dbReference type="NCBI Taxonomy" id="2213200"/>
    <lineage>
        <taxon>Bacteria</taxon>
        <taxon>Bacillati</taxon>
        <taxon>Actinomycetota</taxon>
        <taxon>Actinomycetes</taxon>
        <taxon>Mycobacteriales</taxon>
        <taxon>Nocardiaceae</taxon>
        <taxon>Nocardia</taxon>
    </lineage>
</organism>
<keyword evidence="9" id="KW-0436">Ligase</keyword>
<evidence type="ECO:0000256" key="2">
    <source>
        <dbReference type="ARBA" id="ARBA00003818"/>
    </source>
</evidence>
<dbReference type="SUPFAM" id="SSF52777">
    <property type="entry name" value="CoA-dependent acyltransferases"/>
    <property type="match status" value="2"/>
</dbReference>
<dbReference type="PDB" id="9NIJ">
    <property type="method" value="X-ray"/>
    <property type="resolution" value="1.51 A"/>
    <property type="chains" value="A=1136-1334"/>
</dbReference>
<proteinExistence type="evidence at protein level"/>
<dbReference type="Pfam" id="PF00550">
    <property type="entry name" value="PP-binding"/>
    <property type="match status" value="2"/>
</dbReference>
<comment type="function">
    <text evidence="2">Acyltransferase required for the direct transfer of medium- to long-chain fatty acyl moieties from a carrier protein (MbtL) on to the epsilon-amino group of lysine residue in the mycobactin core.</text>
</comment>
<dbReference type="NCBIfam" id="TIGR01733">
    <property type="entry name" value="AA-adenyl-dom"/>
    <property type="match status" value="1"/>
</dbReference>
<dbReference type="GO" id="GO:0072330">
    <property type="term" value="P:monocarboxylic acid biosynthetic process"/>
    <property type="evidence" value="ECO:0007669"/>
    <property type="project" value="UniProtKB-ARBA"/>
</dbReference>
<dbReference type="InterPro" id="IPR057737">
    <property type="entry name" value="Condensation_MtbB-like"/>
</dbReference>
<dbReference type="Gene3D" id="3.40.50.12780">
    <property type="entry name" value="N-terminal domain of ligase-like"/>
    <property type="match status" value="1"/>
</dbReference>
<keyword evidence="8" id="KW-0597">Phosphoprotein</keyword>
<dbReference type="Gene3D" id="3.30.559.10">
    <property type="entry name" value="Chloramphenicol acetyltransferase-like domain"/>
    <property type="match status" value="1"/>
</dbReference>
<dbReference type="InterPro" id="IPR001242">
    <property type="entry name" value="Condensation_dom"/>
</dbReference>
<dbReference type="Pfam" id="PF00668">
    <property type="entry name" value="Condensation"/>
    <property type="match status" value="1"/>
</dbReference>
<dbReference type="InterPro" id="IPR036736">
    <property type="entry name" value="ACP-like_sf"/>
</dbReference>
<comment type="similarity">
    <text evidence="4">Belongs to the ATP-dependent AMP-binding enzyme family. MbtB subfamily.</text>
</comment>
<dbReference type="RefSeq" id="WP_071928560.1">
    <property type="nucleotide sequence ID" value="NZ_CP018082.1"/>
</dbReference>
<dbReference type="GO" id="GO:0005737">
    <property type="term" value="C:cytoplasm"/>
    <property type="evidence" value="ECO:0007669"/>
    <property type="project" value="TreeGrafter"/>
</dbReference>
<dbReference type="GO" id="GO:0016746">
    <property type="term" value="F:acyltransferase activity"/>
    <property type="evidence" value="ECO:0007669"/>
    <property type="project" value="InterPro"/>
</dbReference>
<dbReference type="UniPathway" id="UPA00011"/>
<dbReference type="FunFam" id="1.10.1200.10:FF:000016">
    <property type="entry name" value="Non-ribosomal peptide synthase"/>
    <property type="match status" value="1"/>
</dbReference>